<evidence type="ECO:0000313" key="3">
    <source>
        <dbReference type="Proteomes" id="UP000041254"/>
    </source>
</evidence>
<dbReference type="InParanoid" id="A0A0G4GBV1"/>
<gene>
    <name evidence="2" type="ORF">Vbra_17339</name>
</gene>
<evidence type="ECO:0000256" key="1">
    <source>
        <dbReference type="SAM" id="MobiDB-lite"/>
    </source>
</evidence>
<organism evidence="2 3">
    <name type="scientific">Vitrella brassicaformis (strain CCMP3155)</name>
    <dbReference type="NCBI Taxonomy" id="1169540"/>
    <lineage>
        <taxon>Eukaryota</taxon>
        <taxon>Sar</taxon>
        <taxon>Alveolata</taxon>
        <taxon>Colpodellida</taxon>
        <taxon>Vitrellaceae</taxon>
        <taxon>Vitrella</taxon>
    </lineage>
</organism>
<dbReference type="PhylomeDB" id="A0A0G4GBV1"/>
<dbReference type="EMBL" id="CDMY01000613">
    <property type="protein sequence ID" value="CEM26317.1"/>
    <property type="molecule type" value="Genomic_DNA"/>
</dbReference>
<dbReference type="AlphaFoldDB" id="A0A0G4GBV1"/>
<dbReference type="Proteomes" id="UP000041254">
    <property type="component" value="Unassembled WGS sequence"/>
</dbReference>
<reference evidence="2 3" key="1">
    <citation type="submission" date="2014-11" db="EMBL/GenBank/DDBJ databases">
        <authorList>
            <person name="Zhu J."/>
            <person name="Qi W."/>
            <person name="Song R."/>
        </authorList>
    </citation>
    <scope>NUCLEOTIDE SEQUENCE [LARGE SCALE GENOMIC DNA]</scope>
</reference>
<accession>A0A0G4GBV1</accession>
<proteinExistence type="predicted"/>
<sequence>MEPDGILTTLRALATAIHRLAGVGISAADTHVTAVPEASWNDYILASVVNQTRQQVDSVAAVRSSSSAAAACEPAVGGGRKASLFPNMVPRDDHGDDASGEADKKPTKRPFQLLVLTPASFDQQLLRLELTSSDVLAKKIIREMARAAESMVVETVSSAAPAADRGSFRDYVFESLSLLTIEESVDIPDAVLPSLPATPYSRFPRLKTVCFEVPSIHLIRQGGVRELLAPIKGQLEKIIVALTDVPSGYDTSYGTGQPPPREAAPGLLAQLTLECLDTIGHVDQVVLIFMPDDDDIKAFLPQMSPLYHLFTTPNLAARLPPIRQLIINTPYCVHDRFGDVRLEFITAVTDNTRGPQRVIFSEGYTQELLSPHLLRQSPAYLSSAAVDEALASAGSPFVVVKSDDNTLTVGR</sequence>
<feature type="compositionally biased region" description="Basic and acidic residues" evidence="1">
    <location>
        <begin position="90"/>
        <end position="105"/>
    </location>
</feature>
<keyword evidence="3" id="KW-1185">Reference proteome</keyword>
<feature type="region of interest" description="Disordered" evidence="1">
    <location>
        <begin position="82"/>
        <end position="106"/>
    </location>
</feature>
<dbReference type="VEuPathDB" id="CryptoDB:Vbra_17339"/>
<evidence type="ECO:0000313" key="2">
    <source>
        <dbReference type="EMBL" id="CEM26317.1"/>
    </source>
</evidence>
<protein>
    <submittedName>
        <fullName evidence="2">Uncharacterized protein</fullName>
    </submittedName>
</protein>
<name>A0A0G4GBV1_VITBC</name>